<dbReference type="OrthoDB" id="5654at2"/>
<dbReference type="EMBL" id="SRMQ01000018">
    <property type="protein sequence ID" value="TGJ75415.1"/>
    <property type="molecule type" value="Genomic_DNA"/>
</dbReference>
<gene>
    <name evidence="1" type="ORF">CAGA_24390</name>
</gene>
<name>A0A4Z0Y7A4_9FIRM</name>
<keyword evidence="2" id="KW-1185">Reference proteome</keyword>
<dbReference type="NCBIfam" id="TIGR01560">
    <property type="entry name" value="put_DNA_pack"/>
    <property type="match status" value="1"/>
</dbReference>
<reference evidence="1 2" key="1">
    <citation type="submission" date="2019-04" db="EMBL/GenBank/DDBJ databases">
        <authorList>
            <person name="Poehlein A."/>
            <person name="Bengelsdorf F.R."/>
            <person name="Duerre P."/>
            <person name="Daniel R."/>
        </authorList>
    </citation>
    <scope>NUCLEOTIDE SEQUENCE [LARGE SCALE GENOMIC DNA]</scope>
    <source>
        <strain evidence="1 2">BS-1</strain>
    </source>
</reference>
<evidence type="ECO:0000313" key="2">
    <source>
        <dbReference type="Proteomes" id="UP000297714"/>
    </source>
</evidence>
<dbReference type="Proteomes" id="UP000297714">
    <property type="component" value="Unassembled WGS sequence"/>
</dbReference>
<dbReference type="InterPro" id="IPR006450">
    <property type="entry name" value="Phage_HK97_gp6-like"/>
</dbReference>
<proteinExistence type="predicted"/>
<dbReference type="AlphaFoldDB" id="A0A4Z0Y7A4"/>
<evidence type="ECO:0000313" key="1">
    <source>
        <dbReference type="EMBL" id="TGJ75415.1"/>
    </source>
</evidence>
<dbReference type="RefSeq" id="WP_135661140.1">
    <property type="nucleotide sequence ID" value="NZ_SRMQ01000018.1"/>
</dbReference>
<dbReference type="Gene3D" id="1.10.3230.30">
    <property type="entry name" value="Phage gp6-like head-tail connector protein"/>
    <property type="match status" value="1"/>
</dbReference>
<sequence length="100" mass="11036">MAELIDQAIAYARVEEDKEAVRPIFDAAENYIINAIEQKDKAENEKNPIFCLAVEMLFAHWYDNRGAVGETGTLPFGLQSLIAQLTYSTPSAAQEGTEGI</sequence>
<organism evidence="1 2">
    <name type="scientific">Caproiciproducens galactitolivorans</name>
    <dbReference type="NCBI Taxonomy" id="642589"/>
    <lineage>
        <taxon>Bacteria</taxon>
        <taxon>Bacillati</taxon>
        <taxon>Bacillota</taxon>
        <taxon>Clostridia</taxon>
        <taxon>Eubacteriales</taxon>
        <taxon>Acutalibacteraceae</taxon>
        <taxon>Caproiciproducens</taxon>
    </lineage>
</organism>
<comment type="caution">
    <text evidence="1">The sequence shown here is derived from an EMBL/GenBank/DDBJ whole genome shotgun (WGS) entry which is preliminary data.</text>
</comment>
<protein>
    <submittedName>
        <fullName evidence="1">Phage gp6-like head-tail connector protein</fullName>
    </submittedName>
</protein>
<dbReference type="CDD" id="cd08054">
    <property type="entry name" value="gp6"/>
    <property type="match status" value="1"/>
</dbReference>
<accession>A0A4Z0Y7A4</accession>